<feature type="compositionally biased region" description="Basic and acidic residues" evidence="1">
    <location>
        <begin position="55"/>
        <end position="76"/>
    </location>
</feature>
<reference evidence="2 3" key="1">
    <citation type="journal article" date="2020" name="Phytopathology">
        <title>Genome Sequence Resources of Colletotrichum truncatum, C. plurivorum, C. musicola, and C. sojae: Four Species Pathogenic to Soybean (Glycine max).</title>
        <authorList>
            <person name="Rogerio F."/>
            <person name="Boufleur T.R."/>
            <person name="Ciampi-Guillardi M."/>
            <person name="Sukno S.A."/>
            <person name="Thon M.R."/>
            <person name="Massola Junior N.S."/>
            <person name="Baroncelli R."/>
        </authorList>
    </citation>
    <scope>NUCLEOTIDE SEQUENCE [LARGE SCALE GENOMIC DNA]</scope>
    <source>
        <strain evidence="2 3">LFN0009</strain>
    </source>
</reference>
<sequence length="159" mass="17404">MAITLGSCVGVRYRATGPGVELTPTRDPLPISNQARRGPFASCLRGRRGSPANGRHWDDSADSRGLRRPSRSERSHGFGPATTAVLTEERDNEQGPSRHQGAARQPLRHLIALPTLCGTPPTCPRVSRRQSDVVSPYPSRFVAADHDLPIRRSTFEVFV</sequence>
<comment type="caution">
    <text evidence="2">The sequence shown here is derived from an EMBL/GenBank/DDBJ whole genome shotgun (WGS) entry which is preliminary data.</text>
</comment>
<feature type="region of interest" description="Disordered" evidence="1">
    <location>
        <begin position="17"/>
        <end position="103"/>
    </location>
</feature>
<dbReference type="EMBL" id="WIGN01000035">
    <property type="protein sequence ID" value="KAF6815452.1"/>
    <property type="molecule type" value="Genomic_DNA"/>
</dbReference>
<gene>
    <name evidence="2" type="ORF">CSOJ01_03535</name>
</gene>
<name>A0A8H6JM73_9PEZI</name>
<evidence type="ECO:0000313" key="3">
    <source>
        <dbReference type="Proteomes" id="UP000652219"/>
    </source>
</evidence>
<proteinExistence type="predicted"/>
<evidence type="ECO:0000256" key="1">
    <source>
        <dbReference type="SAM" id="MobiDB-lite"/>
    </source>
</evidence>
<evidence type="ECO:0000313" key="2">
    <source>
        <dbReference type="EMBL" id="KAF6815452.1"/>
    </source>
</evidence>
<keyword evidence="3" id="KW-1185">Reference proteome</keyword>
<dbReference type="AlphaFoldDB" id="A0A8H6JM73"/>
<accession>A0A8H6JM73</accession>
<organism evidence="2 3">
    <name type="scientific">Colletotrichum sojae</name>
    <dbReference type="NCBI Taxonomy" id="2175907"/>
    <lineage>
        <taxon>Eukaryota</taxon>
        <taxon>Fungi</taxon>
        <taxon>Dikarya</taxon>
        <taxon>Ascomycota</taxon>
        <taxon>Pezizomycotina</taxon>
        <taxon>Sordariomycetes</taxon>
        <taxon>Hypocreomycetidae</taxon>
        <taxon>Glomerellales</taxon>
        <taxon>Glomerellaceae</taxon>
        <taxon>Colletotrichum</taxon>
        <taxon>Colletotrichum orchidearum species complex</taxon>
    </lineage>
</organism>
<protein>
    <submittedName>
        <fullName evidence="2">Uncharacterized protein</fullName>
    </submittedName>
</protein>
<dbReference type="Proteomes" id="UP000652219">
    <property type="component" value="Unassembled WGS sequence"/>
</dbReference>